<keyword evidence="1" id="KW-0732">Signal</keyword>
<dbReference type="EMBL" id="CVTD020000010">
    <property type="protein sequence ID" value="CRZ33960.1"/>
    <property type="molecule type" value="Genomic_DNA"/>
</dbReference>
<dbReference type="AlphaFoldDB" id="A0A0H5SFZ2"/>
<dbReference type="Proteomes" id="UP000236497">
    <property type="component" value="Unassembled WGS sequence"/>
</dbReference>
<sequence>MKKTLLSLALALLLVFNTATYAFATSGSQSTTNSSLSATLTSNAWIQTISDLDGTGEFQVSAVYSSTNSAYKNPDWIKTAWDFYAIGIGVSIKFTESVSSSVGGSGYTSTSSGYWINSNGANTAWWRGRVGATGLALYIGLYNTASAYKAGVTMSTTVKI</sequence>
<dbReference type="OrthoDB" id="2084000at2"/>
<gene>
    <name evidence="2" type="ORF">HHT355_0757</name>
</gene>
<accession>A0A0H5SFZ2</accession>
<dbReference type="RefSeq" id="WP_103202092.1">
    <property type="nucleotide sequence ID" value="NZ_CVTD020000010.1"/>
</dbReference>
<protein>
    <submittedName>
        <fullName evidence="2">Putative secreted protein</fullName>
    </submittedName>
</protein>
<organism evidence="2 3">
    <name type="scientific">Herbinix hemicellulosilytica</name>
    <dbReference type="NCBI Taxonomy" id="1564487"/>
    <lineage>
        <taxon>Bacteria</taxon>
        <taxon>Bacillati</taxon>
        <taxon>Bacillota</taxon>
        <taxon>Clostridia</taxon>
        <taxon>Lachnospirales</taxon>
        <taxon>Lachnospiraceae</taxon>
        <taxon>Herbinix</taxon>
    </lineage>
</organism>
<evidence type="ECO:0000313" key="3">
    <source>
        <dbReference type="Proteomes" id="UP000236497"/>
    </source>
</evidence>
<feature type="signal peptide" evidence="1">
    <location>
        <begin position="1"/>
        <end position="24"/>
    </location>
</feature>
<evidence type="ECO:0000256" key="1">
    <source>
        <dbReference type="SAM" id="SignalP"/>
    </source>
</evidence>
<feature type="chain" id="PRO_5005223920" evidence="1">
    <location>
        <begin position="25"/>
        <end position="160"/>
    </location>
</feature>
<proteinExistence type="predicted"/>
<keyword evidence="3" id="KW-1185">Reference proteome</keyword>
<evidence type="ECO:0000313" key="2">
    <source>
        <dbReference type="EMBL" id="CRZ33960.1"/>
    </source>
</evidence>
<reference evidence="2 3" key="1">
    <citation type="submission" date="2015-06" db="EMBL/GenBank/DDBJ databases">
        <authorList>
            <person name="Wibberg Daniel"/>
        </authorList>
    </citation>
    <scope>NUCLEOTIDE SEQUENCE [LARGE SCALE GENOMIC DNA]</scope>
    <source>
        <strain evidence="2 3">T3/55T</strain>
    </source>
</reference>
<name>A0A0H5SFZ2_HERHM</name>